<keyword evidence="5 7" id="KW-0573">Peptidoglycan synthesis</keyword>
<dbReference type="InterPro" id="IPR038063">
    <property type="entry name" value="Transpep_catalytic_dom"/>
</dbReference>
<keyword evidence="10" id="KW-1185">Reference proteome</keyword>
<dbReference type="Proteomes" id="UP000286482">
    <property type="component" value="Unassembled WGS sequence"/>
</dbReference>
<feature type="domain" description="L,D-TPase catalytic" evidence="8">
    <location>
        <begin position="16"/>
        <end position="147"/>
    </location>
</feature>
<dbReference type="GO" id="GO:0004180">
    <property type="term" value="F:carboxypeptidase activity"/>
    <property type="evidence" value="ECO:0007669"/>
    <property type="project" value="UniProtKB-ARBA"/>
</dbReference>
<sequence>MPKFVKADVDYPPKRVMMLASKQEQRLELWADSGEGFKKIHTYAILHASGVSGPKLVEGDLQVPEGLYDITALNPNSNFHLSMKINYPNDFDKMMARQDGRHSPGSNIFIHGKASSKGCLAMGDQAIEDLFILAERTGIENIKVAIAPRDPRRTPLSVDEYSVPDWTKSLYEDIQQTFDRY</sequence>
<dbReference type="PROSITE" id="PS52029">
    <property type="entry name" value="LD_TPASE"/>
    <property type="match status" value="1"/>
</dbReference>
<dbReference type="GO" id="GO:0009252">
    <property type="term" value="P:peptidoglycan biosynthetic process"/>
    <property type="evidence" value="ECO:0007669"/>
    <property type="project" value="UniProtKB-UniPathway"/>
</dbReference>
<dbReference type="InterPro" id="IPR005490">
    <property type="entry name" value="LD_TPept_cat_dom"/>
</dbReference>
<dbReference type="GO" id="GO:0008360">
    <property type="term" value="P:regulation of cell shape"/>
    <property type="evidence" value="ECO:0007669"/>
    <property type="project" value="UniProtKB-UniRule"/>
</dbReference>
<keyword evidence="4 7" id="KW-0133">Cell shape</keyword>
<dbReference type="GO" id="GO:0016740">
    <property type="term" value="F:transferase activity"/>
    <property type="evidence" value="ECO:0007669"/>
    <property type="project" value="UniProtKB-KW"/>
</dbReference>
<comment type="caution">
    <text evidence="9">The sequence shown here is derived from an EMBL/GenBank/DDBJ whole genome shotgun (WGS) entry which is preliminary data.</text>
</comment>
<accession>A0A420EA59</accession>
<evidence type="ECO:0000256" key="4">
    <source>
        <dbReference type="ARBA" id="ARBA00022960"/>
    </source>
</evidence>
<dbReference type="EMBL" id="RAQO01000007">
    <property type="protein sequence ID" value="RKF17542.1"/>
    <property type="molecule type" value="Genomic_DNA"/>
</dbReference>
<dbReference type="AlphaFoldDB" id="A0A420EA59"/>
<dbReference type="OrthoDB" id="9809748at2"/>
<reference evidence="9 10" key="1">
    <citation type="submission" date="2018-09" db="EMBL/GenBank/DDBJ databases">
        <authorList>
            <person name="Wang Z."/>
        </authorList>
    </citation>
    <scope>NUCLEOTIDE SEQUENCE [LARGE SCALE GENOMIC DNA]</scope>
    <source>
        <strain evidence="9 10">ALS 81</strain>
    </source>
</reference>
<keyword evidence="3" id="KW-0808">Transferase</keyword>
<keyword evidence="6 7" id="KW-0961">Cell wall biogenesis/degradation</keyword>
<evidence type="ECO:0000256" key="3">
    <source>
        <dbReference type="ARBA" id="ARBA00022679"/>
    </source>
</evidence>
<evidence type="ECO:0000256" key="6">
    <source>
        <dbReference type="ARBA" id="ARBA00023316"/>
    </source>
</evidence>
<dbReference type="GO" id="GO:0071555">
    <property type="term" value="P:cell wall organization"/>
    <property type="evidence" value="ECO:0007669"/>
    <property type="project" value="UniProtKB-UniRule"/>
</dbReference>
<comment type="similarity">
    <text evidence="2">Belongs to the YkuD family.</text>
</comment>
<organism evidence="9 10">
    <name type="scientific">Alginatibacterium sediminis</name>
    <dbReference type="NCBI Taxonomy" id="2164068"/>
    <lineage>
        <taxon>Bacteria</taxon>
        <taxon>Pseudomonadati</taxon>
        <taxon>Pseudomonadota</taxon>
        <taxon>Gammaproteobacteria</taxon>
        <taxon>Alteromonadales</taxon>
        <taxon>Alteromonadaceae</taxon>
        <taxon>Alginatibacterium</taxon>
    </lineage>
</organism>
<feature type="active site" description="Nucleophile" evidence="7">
    <location>
        <position position="119"/>
    </location>
</feature>
<gene>
    <name evidence="9" type="ORF">DBZ36_13415</name>
</gene>
<dbReference type="Pfam" id="PF03734">
    <property type="entry name" value="YkuD"/>
    <property type="match status" value="1"/>
</dbReference>
<dbReference type="PANTHER" id="PTHR36699:SF1">
    <property type="entry name" value="L,D-TRANSPEPTIDASE YAFK-RELATED"/>
    <property type="match status" value="1"/>
</dbReference>
<proteinExistence type="inferred from homology"/>
<evidence type="ECO:0000256" key="2">
    <source>
        <dbReference type="ARBA" id="ARBA00005992"/>
    </source>
</evidence>
<evidence type="ECO:0000313" key="10">
    <source>
        <dbReference type="Proteomes" id="UP000286482"/>
    </source>
</evidence>
<evidence type="ECO:0000259" key="8">
    <source>
        <dbReference type="PROSITE" id="PS52029"/>
    </source>
</evidence>
<name>A0A420EA59_9ALTE</name>
<dbReference type="SUPFAM" id="SSF141523">
    <property type="entry name" value="L,D-transpeptidase catalytic domain-like"/>
    <property type="match status" value="1"/>
</dbReference>
<evidence type="ECO:0000256" key="7">
    <source>
        <dbReference type="PROSITE-ProRule" id="PRU01373"/>
    </source>
</evidence>
<comment type="pathway">
    <text evidence="1 7">Cell wall biogenesis; peptidoglycan biosynthesis.</text>
</comment>
<feature type="active site" description="Proton donor/acceptor" evidence="7">
    <location>
        <position position="111"/>
    </location>
</feature>
<evidence type="ECO:0000256" key="5">
    <source>
        <dbReference type="ARBA" id="ARBA00022984"/>
    </source>
</evidence>
<evidence type="ECO:0000256" key="1">
    <source>
        <dbReference type="ARBA" id="ARBA00004752"/>
    </source>
</evidence>
<dbReference type="UniPathway" id="UPA00219"/>
<dbReference type="PANTHER" id="PTHR36699">
    <property type="entry name" value="LD-TRANSPEPTIDASE"/>
    <property type="match status" value="1"/>
</dbReference>
<protein>
    <recommendedName>
        <fullName evidence="8">L,D-TPase catalytic domain-containing protein</fullName>
    </recommendedName>
</protein>
<dbReference type="CDD" id="cd16913">
    <property type="entry name" value="YkuD_like"/>
    <property type="match status" value="1"/>
</dbReference>
<evidence type="ECO:0000313" key="9">
    <source>
        <dbReference type="EMBL" id="RKF17542.1"/>
    </source>
</evidence>